<dbReference type="CDD" id="cd00165">
    <property type="entry name" value="S4"/>
    <property type="match status" value="1"/>
</dbReference>
<evidence type="ECO:0000259" key="4">
    <source>
        <dbReference type="SMART" id="SM00363"/>
    </source>
</evidence>
<keyword evidence="1 3" id="KW-0694">RNA-binding</keyword>
<dbReference type="SUPFAM" id="SSF53335">
    <property type="entry name" value="S-adenosyl-L-methionine-dependent methyltransferases"/>
    <property type="match status" value="1"/>
</dbReference>
<organism evidence="5 6">
    <name type="scientific">Dissulfuribacter thermophilus</name>
    <dbReference type="NCBI Taxonomy" id="1156395"/>
    <lineage>
        <taxon>Bacteria</taxon>
        <taxon>Pseudomonadati</taxon>
        <taxon>Thermodesulfobacteriota</taxon>
        <taxon>Dissulfuribacteria</taxon>
        <taxon>Dissulfuribacterales</taxon>
        <taxon>Dissulfuribacteraceae</taxon>
        <taxon>Dissulfuribacter</taxon>
    </lineage>
</organism>
<keyword evidence="5" id="KW-0808">Transferase</keyword>
<protein>
    <submittedName>
        <fullName evidence="5">RNA binding methyltransferase FtsJ like</fullName>
    </submittedName>
</protein>
<evidence type="ECO:0000313" key="5">
    <source>
        <dbReference type="EMBL" id="OCC15269.1"/>
    </source>
</evidence>
<comment type="caution">
    <text evidence="5">The sequence shown here is derived from an EMBL/GenBank/DDBJ whole genome shotgun (WGS) entry which is preliminary data.</text>
</comment>
<dbReference type="PATRIC" id="fig|1156395.6.peg.1406"/>
<dbReference type="InterPro" id="IPR002942">
    <property type="entry name" value="S4_RNA-bd"/>
</dbReference>
<dbReference type="InterPro" id="IPR002877">
    <property type="entry name" value="RNA_MeTrfase_FtsJ_dom"/>
</dbReference>
<dbReference type="PANTHER" id="PTHR32319:SF0">
    <property type="entry name" value="BACTERIAL HEMOLYSIN-LIKE PROTEIN"/>
    <property type="match status" value="1"/>
</dbReference>
<evidence type="ECO:0000256" key="1">
    <source>
        <dbReference type="ARBA" id="ARBA00022884"/>
    </source>
</evidence>
<dbReference type="CDD" id="cd02440">
    <property type="entry name" value="AdoMet_MTases"/>
    <property type="match status" value="1"/>
</dbReference>
<dbReference type="Pfam" id="PF01728">
    <property type="entry name" value="FtsJ"/>
    <property type="match status" value="1"/>
</dbReference>
<keyword evidence="5" id="KW-0489">Methyltransferase</keyword>
<dbReference type="Pfam" id="PF01479">
    <property type="entry name" value="S4"/>
    <property type="match status" value="1"/>
</dbReference>
<name>A0A1B9F5Q7_9BACT</name>
<dbReference type="InterPro" id="IPR036986">
    <property type="entry name" value="S4_RNA-bd_sf"/>
</dbReference>
<dbReference type="InterPro" id="IPR047048">
    <property type="entry name" value="TlyA"/>
</dbReference>
<dbReference type="PROSITE" id="PS50889">
    <property type="entry name" value="S4"/>
    <property type="match status" value="1"/>
</dbReference>
<dbReference type="NCBIfam" id="TIGR00478">
    <property type="entry name" value="tly"/>
    <property type="match status" value="1"/>
</dbReference>
<gene>
    <name evidence="5" type="ORF">DBT_1392</name>
</gene>
<dbReference type="Gene3D" id="3.10.290.10">
    <property type="entry name" value="RNA-binding S4 domain"/>
    <property type="match status" value="1"/>
</dbReference>
<sequence>MEKQNPNQFSIQNLKMNKSDQKKRLDSLLVDRGLCPSRSKAQALILSGKVLVDGKVRDKPGIRFKQDCNITIEEPLNPFVSRGGLKLEKALDHFSIDVREKVCIDVGASTGGFTHCLLMRGARRVIAIDVGYGQLDWSLRNDPRVVVMERTNFRHINPDSFPYKDNDLIVIDVSFISLKLILPVAKELLRADGLIVALVKPQFEVGPQHVGKGGIVKDPNLHKMVVDEITRFSQEQLALLPLGVVESPILGAKGNKEFLLTLKAKTSCCT</sequence>
<dbReference type="InterPro" id="IPR004538">
    <property type="entry name" value="Hemolysin_A/TlyA"/>
</dbReference>
<evidence type="ECO:0000256" key="3">
    <source>
        <dbReference type="PROSITE-ProRule" id="PRU00182"/>
    </source>
</evidence>
<dbReference type="SUPFAM" id="SSF55174">
    <property type="entry name" value="Alpha-L RNA-binding motif"/>
    <property type="match status" value="1"/>
</dbReference>
<dbReference type="Gene3D" id="3.40.50.150">
    <property type="entry name" value="Vaccinia Virus protein VP39"/>
    <property type="match status" value="1"/>
</dbReference>
<dbReference type="InterPro" id="IPR029063">
    <property type="entry name" value="SAM-dependent_MTases_sf"/>
</dbReference>
<dbReference type="SMART" id="SM00363">
    <property type="entry name" value="S4"/>
    <property type="match status" value="1"/>
</dbReference>
<dbReference type="EMBL" id="MAGO01000006">
    <property type="protein sequence ID" value="OCC15269.1"/>
    <property type="molecule type" value="Genomic_DNA"/>
</dbReference>
<feature type="domain" description="RNA-binding S4" evidence="4">
    <location>
        <begin position="23"/>
        <end position="81"/>
    </location>
</feature>
<dbReference type="STRING" id="1156395.DBT_1392"/>
<dbReference type="GO" id="GO:0003723">
    <property type="term" value="F:RNA binding"/>
    <property type="evidence" value="ECO:0007669"/>
    <property type="project" value="UniProtKB-KW"/>
</dbReference>
<comment type="similarity">
    <text evidence="2">Belongs to the TlyA family.</text>
</comment>
<keyword evidence="6" id="KW-1185">Reference proteome</keyword>
<dbReference type="GO" id="GO:0032259">
    <property type="term" value="P:methylation"/>
    <property type="evidence" value="ECO:0007669"/>
    <property type="project" value="UniProtKB-KW"/>
</dbReference>
<evidence type="ECO:0000313" key="6">
    <source>
        <dbReference type="Proteomes" id="UP000093080"/>
    </source>
</evidence>
<reference evidence="5 6" key="1">
    <citation type="submission" date="2016-06" db="EMBL/GenBank/DDBJ databases">
        <title>Respiratory ammonification of nitrate coupled to the oxidation of elemental sulfur in deep-sea autotrophic thermophilic bacteria.</title>
        <authorList>
            <person name="Slobodkina G.B."/>
            <person name="Mardanov A.V."/>
            <person name="Ravin N.V."/>
            <person name="Frolova A.A."/>
            <person name="Viryasiv M.B."/>
            <person name="Chernyh N.A."/>
            <person name="Bonch-Osmolovskaya E.A."/>
            <person name="Slobodkin A.I."/>
        </authorList>
    </citation>
    <scope>NUCLEOTIDE SEQUENCE [LARGE SCALE GENOMIC DNA]</scope>
    <source>
        <strain evidence="5 6">S69</strain>
    </source>
</reference>
<dbReference type="PIRSF" id="PIRSF005578">
    <property type="entry name" value="TlyA"/>
    <property type="match status" value="1"/>
</dbReference>
<accession>A0A1B9F5Q7</accession>
<dbReference type="GO" id="GO:0008168">
    <property type="term" value="F:methyltransferase activity"/>
    <property type="evidence" value="ECO:0007669"/>
    <property type="project" value="UniProtKB-KW"/>
</dbReference>
<dbReference type="AlphaFoldDB" id="A0A1B9F5Q7"/>
<proteinExistence type="inferred from homology"/>
<dbReference type="PANTHER" id="PTHR32319">
    <property type="entry name" value="BACTERIAL HEMOLYSIN-LIKE PROTEIN"/>
    <property type="match status" value="1"/>
</dbReference>
<dbReference type="Proteomes" id="UP000093080">
    <property type="component" value="Unassembled WGS sequence"/>
</dbReference>
<evidence type="ECO:0000256" key="2">
    <source>
        <dbReference type="ARBA" id="ARBA00029460"/>
    </source>
</evidence>